<keyword evidence="1" id="KW-0732">Signal</keyword>
<dbReference type="GO" id="GO:0032259">
    <property type="term" value="P:methylation"/>
    <property type="evidence" value="ECO:0007669"/>
    <property type="project" value="UniProtKB-KW"/>
</dbReference>
<dbReference type="InterPro" id="IPR011048">
    <property type="entry name" value="Haem_d1_sf"/>
</dbReference>
<dbReference type="GO" id="GO:0008168">
    <property type="term" value="F:methyltransferase activity"/>
    <property type="evidence" value="ECO:0007669"/>
    <property type="project" value="UniProtKB-KW"/>
</dbReference>
<comment type="caution">
    <text evidence="2">The sequence shown here is derived from an EMBL/GenBank/DDBJ whole genome shotgun (WGS) entry which is preliminary data.</text>
</comment>
<keyword evidence="2" id="KW-0489">Methyltransferase</keyword>
<dbReference type="RefSeq" id="WP_303490494.1">
    <property type="nucleotide sequence ID" value="NZ_JAUOPB010000001.1"/>
</dbReference>
<dbReference type="Proteomes" id="UP001169760">
    <property type="component" value="Unassembled WGS sequence"/>
</dbReference>
<feature type="chain" id="PRO_5043331043" evidence="1">
    <location>
        <begin position="26"/>
        <end position="453"/>
    </location>
</feature>
<keyword evidence="2" id="KW-0808">Transferase</keyword>
<feature type="signal peptide" evidence="1">
    <location>
        <begin position="1"/>
        <end position="25"/>
    </location>
</feature>
<dbReference type="EMBL" id="JAUOPB010000001">
    <property type="protein sequence ID" value="MDO6421216.1"/>
    <property type="molecule type" value="Genomic_DNA"/>
</dbReference>
<dbReference type="PROSITE" id="PS51257">
    <property type="entry name" value="PROKAR_LIPOPROTEIN"/>
    <property type="match status" value="1"/>
</dbReference>
<evidence type="ECO:0000313" key="3">
    <source>
        <dbReference type="Proteomes" id="UP001169760"/>
    </source>
</evidence>
<reference evidence="2" key="1">
    <citation type="submission" date="2023-07" db="EMBL/GenBank/DDBJ databases">
        <title>Genome content predicts the carbon catabolic preferences of heterotrophic bacteria.</title>
        <authorList>
            <person name="Gralka M."/>
        </authorList>
    </citation>
    <scope>NUCLEOTIDE SEQUENCE</scope>
    <source>
        <strain evidence="2">I3M17_2</strain>
    </source>
</reference>
<dbReference type="SUPFAM" id="SSF51004">
    <property type="entry name" value="C-terminal (heme d1) domain of cytochrome cd1-nitrite reductase"/>
    <property type="match status" value="1"/>
</dbReference>
<name>A0AAW7X3M2_9GAMM</name>
<evidence type="ECO:0000256" key="1">
    <source>
        <dbReference type="SAM" id="SignalP"/>
    </source>
</evidence>
<accession>A0AAW7X3M2</accession>
<dbReference type="AlphaFoldDB" id="A0AAW7X3M2"/>
<gene>
    <name evidence="2" type="ORF">Q4521_01890</name>
</gene>
<proteinExistence type="predicted"/>
<protein>
    <submittedName>
        <fullName evidence="2">5-methyltetrahydrofolate--homocysteine methyltransferase</fullName>
    </submittedName>
</protein>
<organism evidence="2 3">
    <name type="scientific">Saccharophagus degradans</name>
    <dbReference type="NCBI Taxonomy" id="86304"/>
    <lineage>
        <taxon>Bacteria</taxon>
        <taxon>Pseudomonadati</taxon>
        <taxon>Pseudomonadota</taxon>
        <taxon>Gammaproteobacteria</taxon>
        <taxon>Cellvibrionales</taxon>
        <taxon>Cellvibrionaceae</taxon>
        <taxon>Saccharophagus</taxon>
    </lineage>
</organism>
<evidence type="ECO:0000313" key="2">
    <source>
        <dbReference type="EMBL" id="MDO6421216.1"/>
    </source>
</evidence>
<sequence>MFIPKNCNWLLLAICGFAFTGCGGASTTINEKTPIISEEDEHDHEHEHQDGGRLVITNATGAEALIYNLEDNSLINAFELVSVPSALYASAGYRYGILVDRAGNTVNFLDGGLWQEDHVDHLHDYNEAPALLNYTLTGSRPTHFVTHENQLAVFYDGDATSSTPASVTVVTDADIAAGVAVPRSIDFSVNMHGVAEPRADYLLASWRRENAETTSANPILPDQVAVYHLHDGQYQQETILDIACPDLHGAAQNENHIVFGCSDGVLLVSEQEGSFTAEKILNTDAVLDGLRIGSIYGHENSDQFIALASAHGGASVQWFSINPALAQMELIDWQPVESAKVVSRGFSFEAEQFLILDNQGYVTVLEPSQTDGVIQWVFAERLDITEQDIASMPEGTNFSLTFSQNDHFAYVADPIAQQVVIIDLNLLDINTAIELDYVPKSITWLGIAGAHEH</sequence>